<dbReference type="KEGG" id="shi:Shel_06150"/>
<organism evidence="2 3">
    <name type="scientific">Slackia heliotrinireducens (strain ATCC 29202 / DSM 20476 / NCTC 11029 / RHS 1)</name>
    <name type="common">Peptococcus heliotrinreducens</name>
    <dbReference type="NCBI Taxonomy" id="471855"/>
    <lineage>
        <taxon>Bacteria</taxon>
        <taxon>Bacillati</taxon>
        <taxon>Actinomycetota</taxon>
        <taxon>Coriobacteriia</taxon>
        <taxon>Eggerthellales</taxon>
        <taxon>Eggerthellaceae</taxon>
        <taxon>Slackia</taxon>
    </lineage>
</organism>
<dbReference type="RefSeq" id="WP_012797779.1">
    <property type="nucleotide sequence ID" value="NC_013165.1"/>
</dbReference>
<keyword evidence="3" id="KW-1185">Reference proteome</keyword>
<gene>
    <name evidence="2" type="ordered locus">Shel_06150</name>
</gene>
<accession>C7N3T3</accession>
<dbReference type="STRING" id="471855.Shel_06150"/>
<dbReference type="HOGENOM" id="CLU_081801_0_0_11"/>
<dbReference type="AlphaFoldDB" id="C7N3T3"/>
<evidence type="ECO:0000313" key="3">
    <source>
        <dbReference type="Proteomes" id="UP000002026"/>
    </source>
</evidence>
<dbReference type="Proteomes" id="UP000002026">
    <property type="component" value="Chromosome"/>
</dbReference>
<evidence type="ECO:0000313" key="2">
    <source>
        <dbReference type="EMBL" id="ACV21674.1"/>
    </source>
</evidence>
<sequence>MDTDIRDFIIEDDLFDPFMDENEDDDRAEIDEEPETPLIGEPLDEWKKPVEDWRPAQVRIKDLFEEMPGQKRMMLKIIDYCREERTGEEMDVFTNDLKQYCYSVYSPVVFRELLEEAGAIEYIKPDEPEGSQDAAQSEERAQAGGELPEEAVSPHRGDVYGTLPVDDESTLVPIDGADIVHESYIEGDEEIQMDFLEITPCEPGTWKATEAGLEAVDSMDDLDGTKELLGKEPKYLDIYHQILDYCQDEYGRSSKEIDKLVNDSPLLEEPRRYSGYFVSRLEKQGALEWRNGWFVTEVGKKIIEEAAAHV</sequence>
<proteinExistence type="predicted"/>
<reference evidence="2 3" key="1">
    <citation type="journal article" date="2009" name="Stand. Genomic Sci.">
        <title>Complete genome sequence of Slackia heliotrinireducens type strain (RHS 1).</title>
        <authorList>
            <person name="Pukall R."/>
            <person name="Lapidus A."/>
            <person name="Nolan M."/>
            <person name="Copeland A."/>
            <person name="Glavina Del Rio T."/>
            <person name="Lucas S."/>
            <person name="Chen F."/>
            <person name="Tice H."/>
            <person name="Cheng J.F."/>
            <person name="Chertkov O."/>
            <person name="Bruce D."/>
            <person name="Goodwin L."/>
            <person name="Kuske C."/>
            <person name="Brettin T."/>
            <person name="Detter J.C."/>
            <person name="Han C."/>
            <person name="Pitluck S."/>
            <person name="Pati A."/>
            <person name="Mavrommatis K."/>
            <person name="Ivanova N."/>
            <person name="Ovchinnikova G."/>
            <person name="Chen A."/>
            <person name="Palaniappan K."/>
            <person name="Schneider S."/>
            <person name="Rohde M."/>
            <person name="Chain P."/>
            <person name="D'haeseleer P."/>
            <person name="Goker M."/>
            <person name="Bristow J."/>
            <person name="Eisen J.A."/>
            <person name="Markowitz V."/>
            <person name="Kyrpides N.C."/>
            <person name="Klenk H.P."/>
            <person name="Hugenholtz P."/>
        </authorList>
    </citation>
    <scope>NUCLEOTIDE SEQUENCE [LARGE SCALE GENOMIC DNA]</scope>
    <source>
        <strain evidence="3">ATCC 29202 / DSM 20476 / NCTC 11029 / RHS 1</strain>
    </source>
</reference>
<protein>
    <submittedName>
        <fullName evidence="2">Uncharacterized protein</fullName>
    </submittedName>
</protein>
<feature type="region of interest" description="Disordered" evidence="1">
    <location>
        <begin position="123"/>
        <end position="156"/>
    </location>
</feature>
<name>C7N3T3_SLAHD</name>
<evidence type="ECO:0000256" key="1">
    <source>
        <dbReference type="SAM" id="MobiDB-lite"/>
    </source>
</evidence>
<dbReference type="EMBL" id="CP001684">
    <property type="protein sequence ID" value="ACV21674.1"/>
    <property type="molecule type" value="Genomic_DNA"/>
</dbReference>